<dbReference type="PROSITE" id="PS50048">
    <property type="entry name" value="ZN2_CY6_FUNGAL_2"/>
    <property type="match status" value="1"/>
</dbReference>
<dbReference type="InterPro" id="IPR001138">
    <property type="entry name" value="Zn2Cys6_DnaBD"/>
</dbReference>
<evidence type="ECO:0000256" key="1">
    <source>
        <dbReference type="ARBA" id="ARBA00022723"/>
    </source>
</evidence>
<dbReference type="InterPro" id="IPR007219">
    <property type="entry name" value="XnlR_reg_dom"/>
</dbReference>
<feature type="domain" description="Zn(2)-C6 fungal-type" evidence="7">
    <location>
        <begin position="47"/>
        <end position="76"/>
    </location>
</feature>
<keyword evidence="3" id="KW-0238">DNA-binding</keyword>
<dbReference type="PANTHER" id="PTHR47256">
    <property type="entry name" value="ZN(II)2CYS6 TRANSCRIPTION FACTOR (EUROFUNG)-RELATED"/>
    <property type="match status" value="1"/>
</dbReference>
<dbReference type="InterPro" id="IPR036864">
    <property type="entry name" value="Zn2-C6_fun-type_DNA-bd_sf"/>
</dbReference>
<evidence type="ECO:0000313" key="8">
    <source>
        <dbReference type="EMBL" id="CBF82447.1"/>
    </source>
</evidence>
<dbReference type="GO" id="GO:0003677">
    <property type="term" value="F:DNA binding"/>
    <property type="evidence" value="ECO:0007669"/>
    <property type="project" value="UniProtKB-KW"/>
</dbReference>
<dbReference type="VEuPathDB" id="FungiDB:AN11169"/>
<dbReference type="SUPFAM" id="SSF57701">
    <property type="entry name" value="Zn2/Cys6 DNA-binding domain"/>
    <property type="match status" value="1"/>
</dbReference>
<dbReference type="Pfam" id="PF04082">
    <property type="entry name" value="Fungal_trans"/>
    <property type="match status" value="1"/>
</dbReference>
<evidence type="ECO:0000256" key="4">
    <source>
        <dbReference type="ARBA" id="ARBA00023163"/>
    </source>
</evidence>
<dbReference type="OrthoDB" id="2593732at2759"/>
<keyword evidence="1" id="KW-0479">Metal-binding</keyword>
<keyword evidence="2" id="KW-0805">Transcription regulation</keyword>
<dbReference type="InParanoid" id="C8VK48"/>
<keyword evidence="5" id="KW-0539">Nucleus</keyword>
<reference evidence="9" key="1">
    <citation type="journal article" date="2005" name="Nature">
        <title>Sequencing of Aspergillus nidulans and comparative analysis with A. fumigatus and A. oryzae.</title>
        <authorList>
            <person name="Galagan J.E."/>
            <person name="Calvo S.E."/>
            <person name="Cuomo C."/>
            <person name="Ma L.J."/>
            <person name="Wortman J.R."/>
            <person name="Batzoglou S."/>
            <person name="Lee S.I."/>
            <person name="Basturkmen M."/>
            <person name="Spevak C.C."/>
            <person name="Clutterbuck J."/>
            <person name="Kapitonov V."/>
            <person name="Jurka J."/>
            <person name="Scazzocchio C."/>
            <person name="Farman M."/>
            <person name="Butler J."/>
            <person name="Purcell S."/>
            <person name="Harris S."/>
            <person name="Braus G.H."/>
            <person name="Draht O."/>
            <person name="Busch S."/>
            <person name="D'Enfert C."/>
            <person name="Bouchier C."/>
            <person name="Goldman G.H."/>
            <person name="Bell-Pedersen D."/>
            <person name="Griffiths-Jones S."/>
            <person name="Doonan J.H."/>
            <person name="Yu J."/>
            <person name="Vienken K."/>
            <person name="Pain A."/>
            <person name="Freitag M."/>
            <person name="Selker E.U."/>
            <person name="Archer D.B."/>
            <person name="Penalva M.A."/>
            <person name="Oakley B.R."/>
            <person name="Momany M."/>
            <person name="Tanaka T."/>
            <person name="Kumagai T."/>
            <person name="Asai K."/>
            <person name="Machida M."/>
            <person name="Nierman W.C."/>
            <person name="Denning D.W."/>
            <person name="Caddick M."/>
            <person name="Hynes M."/>
            <person name="Paoletti M."/>
            <person name="Fischer R."/>
            <person name="Miller B."/>
            <person name="Dyer P."/>
            <person name="Sachs M.S."/>
            <person name="Osmani S.A."/>
            <person name="Birren B.W."/>
        </authorList>
    </citation>
    <scope>NUCLEOTIDE SEQUENCE [LARGE SCALE GENOMIC DNA]</scope>
    <source>
        <strain evidence="9">FGSC A4 / ATCC 38163 / CBS 112.46 / NRRL 194 / M139</strain>
    </source>
</reference>
<evidence type="ECO:0000256" key="5">
    <source>
        <dbReference type="ARBA" id="ARBA00023242"/>
    </source>
</evidence>
<dbReference type="EMBL" id="BN001306">
    <property type="protein sequence ID" value="CBF82447.1"/>
    <property type="molecule type" value="Genomic_DNA"/>
</dbReference>
<sequence>MTESPTQHRQLAPGPSPRCEISPDDSPMEERRGSGDSGKKQQRASMACIACKKSKRKCSGKQPCDTCRTLNRDCVFDETLDQRRRVAAKRTAEELDYYRGLYNDLLRAMREEDRSSAIELVDMIRRDATNEELRHRIGSILKVTGRKGDETEEPVSNLEDIQCMINEDFMQSWRPQVMDIHYLCVDAPYRVPAQPWTNVTTDSDLVSHLVSLYFTWDYPFNTFLDRDVFLKHMIGGNINSEFCSPFLVNALLANACHFSDYSEAYARQGDIMSKGNDFLAEAERLREIEPPRLSLTHIQGILLLCERYSLCGKNDCGYKMLHLAIWTGEAKGLIGERKPALSSNEFPEDMEVSLRRTAWGLFQIDTHDQNTRWLPYPISGEPKESYLNEYFDISCNLSEIARDMSQWLFASHGRVPSATELIRIKEVLFRRLREWTEGLPAHFKRDDEVPPYVLVMKMRYHTLIIILLLFHAEDEILGPPMEGLKTPESLTSPSPLLECNKCDTIESAARAIATLVRIQRQNYGTAHAHHFTMYAINLALFVLVERQGKFDILDNAFLFLASVFASIASRSQLGRNLFHIFRQSVRAKRQGSRIRHSTAVNDEMKTLFDEESTLPSVFDEFANGLEKLDADGRYRVLGHCPGGPQATTSSRADQLVASEWCRHNPLSDMLNCYEILSCGRLYR</sequence>
<dbReference type="Proteomes" id="UP000000560">
    <property type="component" value="Chromosome VI"/>
</dbReference>
<dbReference type="GO" id="GO:0006351">
    <property type="term" value="P:DNA-templated transcription"/>
    <property type="evidence" value="ECO:0007669"/>
    <property type="project" value="InterPro"/>
</dbReference>
<name>C8VK48_EMENI</name>
<dbReference type="RefSeq" id="XP_050468331.1">
    <property type="nucleotide sequence ID" value="XM_050612405.1"/>
</dbReference>
<evidence type="ECO:0000259" key="7">
    <source>
        <dbReference type="PROSITE" id="PS50048"/>
    </source>
</evidence>
<keyword evidence="9" id="KW-1185">Reference proteome</keyword>
<dbReference type="PANTHER" id="PTHR47256:SF9">
    <property type="entry name" value="ZN(II)2CYS6 TRANSCRIPTION FACTOR (EUROFUNG)"/>
    <property type="match status" value="1"/>
</dbReference>
<keyword evidence="4" id="KW-0804">Transcription</keyword>
<dbReference type="CDD" id="cd12148">
    <property type="entry name" value="fungal_TF_MHR"/>
    <property type="match status" value="1"/>
</dbReference>
<dbReference type="GO" id="GO:0008270">
    <property type="term" value="F:zinc ion binding"/>
    <property type="evidence" value="ECO:0007669"/>
    <property type="project" value="InterPro"/>
</dbReference>
<proteinExistence type="predicted"/>
<organism evidence="8 9">
    <name type="scientific">Emericella nidulans (strain FGSC A4 / ATCC 38163 / CBS 112.46 / NRRL 194 / M139)</name>
    <name type="common">Aspergillus nidulans</name>
    <dbReference type="NCBI Taxonomy" id="227321"/>
    <lineage>
        <taxon>Eukaryota</taxon>
        <taxon>Fungi</taxon>
        <taxon>Dikarya</taxon>
        <taxon>Ascomycota</taxon>
        <taxon>Pezizomycotina</taxon>
        <taxon>Eurotiomycetes</taxon>
        <taxon>Eurotiomycetidae</taxon>
        <taxon>Eurotiales</taxon>
        <taxon>Aspergillaceae</taxon>
        <taxon>Aspergillus</taxon>
        <taxon>Aspergillus subgen. Nidulantes</taxon>
    </lineage>
</organism>
<dbReference type="KEGG" id="ani:ANIA_11169"/>
<protein>
    <submittedName>
        <fullName evidence="8">Zn(II)2Cys6 transcription factor (Eurofung)</fullName>
    </submittedName>
</protein>
<accession>C8VK48</accession>
<feature type="region of interest" description="Disordered" evidence="6">
    <location>
        <begin position="1"/>
        <end position="41"/>
    </location>
</feature>
<dbReference type="GO" id="GO:0000981">
    <property type="term" value="F:DNA-binding transcription factor activity, RNA polymerase II-specific"/>
    <property type="evidence" value="ECO:0007669"/>
    <property type="project" value="InterPro"/>
</dbReference>
<dbReference type="AlphaFoldDB" id="C8VK48"/>
<evidence type="ECO:0000256" key="3">
    <source>
        <dbReference type="ARBA" id="ARBA00023125"/>
    </source>
</evidence>
<dbReference type="Pfam" id="PF00172">
    <property type="entry name" value="Zn_clus"/>
    <property type="match status" value="1"/>
</dbReference>
<dbReference type="Gene3D" id="4.10.240.10">
    <property type="entry name" value="Zn(2)-C6 fungal-type DNA-binding domain"/>
    <property type="match status" value="1"/>
</dbReference>
<dbReference type="CDD" id="cd00067">
    <property type="entry name" value="GAL4"/>
    <property type="match status" value="1"/>
</dbReference>
<dbReference type="HOGENOM" id="CLU_007003_8_0_1"/>
<evidence type="ECO:0000256" key="6">
    <source>
        <dbReference type="SAM" id="MobiDB-lite"/>
    </source>
</evidence>
<dbReference type="GeneID" id="2867993"/>
<dbReference type="PROSITE" id="PS00463">
    <property type="entry name" value="ZN2_CY6_FUNGAL_1"/>
    <property type="match status" value="1"/>
</dbReference>
<evidence type="ECO:0000256" key="2">
    <source>
        <dbReference type="ARBA" id="ARBA00023015"/>
    </source>
</evidence>
<dbReference type="InterPro" id="IPR053187">
    <property type="entry name" value="Notoamide_regulator"/>
</dbReference>
<reference evidence="9" key="2">
    <citation type="journal article" date="2009" name="Fungal Genet. Biol.">
        <title>The 2008 update of the Aspergillus nidulans genome annotation: a community effort.</title>
        <authorList>
            <person name="Wortman J.R."/>
            <person name="Gilsenan J.M."/>
            <person name="Joardar V."/>
            <person name="Deegan J."/>
            <person name="Clutterbuck J."/>
            <person name="Andersen M.R."/>
            <person name="Archer D."/>
            <person name="Bencina M."/>
            <person name="Braus G."/>
            <person name="Coutinho P."/>
            <person name="von Dohren H."/>
            <person name="Doonan J."/>
            <person name="Driessen A.J."/>
            <person name="Durek P."/>
            <person name="Espeso E."/>
            <person name="Fekete E."/>
            <person name="Flipphi M."/>
            <person name="Estrada C.G."/>
            <person name="Geysens S."/>
            <person name="Goldman G."/>
            <person name="de Groot P.W."/>
            <person name="Hansen K."/>
            <person name="Harris S.D."/>
            <person name="Heinekamp T."/>
            <person name="Helmstaedt K."/>
            <person name="Henrissat B."/>
            <person name="Hofmann G."/>
            <person name="Homan T."/>
            <person name="Horio T."/>
            <person name="Horiuchi H."/>
            <person name="James S."/>
            <person name="Jones M."/>
            <person name="Karaffa L."/>
            <person name="Karanyi Z."/>
            <person name="Kato M."/>
            <person name="Keller N."/>
            <person name="Kelly D.E."/>
            <person name="Kiel J.A."/>
            <person name="Kim J.M."/>
            <person name="van der Klei I.J."/>
            <person name="Klis F.M."/>
            <person name="Kovalchuk A."/>
            <person name="Krasevec N."/>
            <person name="Kubicek C.P."/>
            <person name="Liu B."/>
            <person name="Maccabe A."/>
            <person name="Meyer V."/>
            <person name="Mirabito P."/>
            <person name="Miskei M."/>
            <person name="Mos M."/>
            <person name="Mullins J."/>
            <person name="Nelson D.R."/>
            <person name="Nielsen J."/>
            <person name="Oakley B.R."/>
            <person name="Osmani S.A."/>
            <person name="Pakula T."/>
            <person name="Paszewski A."/>
            <person name="Paulsen I."/>
            <person name="Pilsyk S."/>
            <person name="Pocsi I."/>
            <person name="Punt P.J."/>
            <person name="Ram A.F."/>
            <person name="Ren Q."/>
            <person name="Robellet X."/>
            <person name="Robson G."/>
            <person name="Seiboth B."/>
            <person name="van Solingen P."/>
            <person name="Specht T."/>
            <person name="Sun J."/>
            <person name="Taheri-Talesh N."/>
            <person name="Takeshita N."/>
            <person name="Ussery D."/>
            <person name="vanKuyk P.A."/>
            <person name="Visser H."/>
            <person name="van de Vondervoort P.J."/>
            <person name="de Vries R.P."/>
            <person name="Walton J."/>
            <person name="Xiang X."/>
            <person name="Xiong Y."/>
            <person name="Zeng A.P."/>
            <person name="Brandt B.W."/>
            <person name="Cornell M.J."/>
            <person name="van den Hondel C.A."/>
            <person name="Visser J."/>
            <person name="Oliver S.G."/>
            <person name="Turner G."/>
        </authorList>
    </citation>
    <scope>GENOME REANNOTATION</scope>
    <source>
        <strain evidence="9">FGSC A4 / ATCC 38163 / CBS 112.46 / NRRL 194 / M139</strain>
    </source>
</reference>
<dbReference type="eggNOG" id="ENOG502SP7J">
    <property type="taxonomic scope" value="Eukaryota"/>
</dbReference>
<feature type="compositionally biased region" description="Basic and acidic residues" evidence="6">
    <location>
        <begin position="28"/>
        <end position="39"/>
    </location>
</feature>
<evidence type="ECO:0000313" key="9">
    <source>
        <dbReference type="Proteomes" id="UP000000560"/>
    </source>
</evidence>
<dbReference type="SMART" id="SM00066">
    <property type="entry name" value="GAL4"/>
    <property type="match status" value="1"/>
</dbReference>
<dbReference type="OMA" id="WGLFHID"/>
<dbReference type="STRING" id="227321.C8VK48"/>
<gene>
    <name evidence="8" type="ORF">ANIA_11169</name>
</gene>